<gene>
    <name evidence="2" type="ORF">VOLCADRAFT_92856</name>
</gene>
<keyword evidence="1" id="KW-1133">Transmembrane helix</keyword>
<feature type="transmembrane region" description="Helical" evidence="1">
    <location>
        <begin position="144"/>
        <end position="164"/>
    </location>
</feature>
<dbReference type="InParanoid" id="D8U0N1"/>
<dbReference type="KEGG" id="vcn:VOLCADRAFT_92856"/>
<dbReference type="AlphaFoldDB" id="D8U0N1"/>
<name>D8U0N1_VOLCA</name>
<feature type="transmembrane region" description="Helical" evidence="1">
    <location>
        <begin position="228"/>
        <end position="249"/>
    </location>
</feature>
<accession>D8U0N1</accession>
<dbReference type="Proteomes" id="UP000001058">
    <property type="component" value="Unassembled WGS sequence"/>
</dbReference>
<evidence type="ECO:0000313" key="3">
    <source>
        <dbReference type="Proteomes" id="UP000001058"/>
    </source>
</evidence>
<dbReference type="OrthoDB" id="541638at2759"/>
<feature type="transmembrane region" description="Helical" evidence="1">
    <location>
        <begin position="170"/>
        <end position="187"/>
    </location>
</feature>
<protein>
    <submittedName>
        <fullName evidence="2">Uncharacterized protein</fullName>
    </submittedName>
</protein>
<evidence type="ECO:0000313" key="2">
    <source>
        <dbReference type="EMBL" id="EFJ46748.1"/>
    </source>
</evidence>
<dbReference type="GeneID" id="9628445"/>
<feature type="transmembrane region" description="Helical" evidence="1">
    <location>
        <begin position="58"/>
        <end position="78"/>
    </location>
</feature>
<keyword evidence="1" id="KW-0812">Transmembrane</keyword>
<keyword evidence="1" id="KW-0472">Membrane</keyword>
<dbReference type="RefSeq" id="XP_002952277.1">
    <property type="nucleotide sequence ID" value="XM_002952231.1"/>
</dbReference>
<keyword evidence="3" id="KW-1185">Reference proteome</keyword>
<organism evidence="3">
    <name type="scientific">Volvox carteri f. nagariensis</name>
    <dbReference type="NCBI Taxonomy" id="3068"/>
    <lineage>
        <taxon>Eukaryota</taxon>
        <taxon>Viridiplantae</taxon>
        <taxon>Chlorophyta</taxon>
        <taxon>core chlorophytes</taxon>
        <taxon>Chlorophyceae</taxon>
        <taxon>CS clade</taxon>
        <taxon>Chlamydomonadales</taxon>
        <taxon>Volvocaceae</taxon>
        <taxon>Volvox</taxon>
    </lineage>
</organism>
<reference evidence="2 3" key="1">
    <citation type="journal article" date="2010" name="Science">
        <title>Genomic analysis of organismal complexity in the multicellular green alga Volvox carteri.</title>
        <authorList>
            <person name="Prochnik S.E."/>
            <person name="Umen J."/>
            <person name="Nedelcu A.M."/>
            <person name="Hallmann A."/>
            <person name="Miller S.M."/>
            <person name="Nishii I."/>
            <person name="Ferris P."/>
            <person name="Kuo A."/>
            <person name="Mitros T."/>
            <person name="Fritz-Laylin L.K."/>
            <person name="Hellsten U."/>
            <person name="Chapman J."/>
            <person name="Simakov O."/>
            <person name="Rensing S.A."/>
            <person name="Terry A."/>
            <person name="Pangilinan J."/>
            <person name="Kapitonov V."/>
            <person name="Jurka J."/>
            <person name="Salamov A."/>
            <person name="Shapiro H."/>
            <person name="Schmutz J."/>
            <person name="Grimwood J."/>
            <person name="Lindquist E."/>
            <person name="Lucas S."/>
            <person name="Grigoriev I.V."/>
            <person name="Schmitt R."/>
            <person name="Kirk D."/>
            <person name="Rokhsar D.S."/>
        </authorList>
    </citation>
    <scope>NUCLEOTIDE SEQUENCE [LARGE SCALE GENOMIC DNA]</scope>
    <source>
        <strain evidence="3">f. Nagariensis / Eve</strain>
    </source>
</reference>
<evidence type="ECO:0000256" key="1">
    <source>
        <dbReference type="SAM" id="Phobius"/>
    </source>
</evidence>
<feature type="transmembrane region" description="Helical" evidence="1">
    <location>
        <begin position="98"/>
        <end position="119"/>
    </location>
</feature>
<sequence length="335" mass="35709">MSSEFIDVFFPLTSYLVRTRHPRTWYHFFPPELQRQCSRPLYEVTVDREGRYVVPVRWPALAPVILLGVAAMSFYAMMNISALGSHCLVSRSSPVQPLFISLDIAATACSAFSALYACVNDELSDTFQPVAAGRATRGLRKKQVVNLLLGNCILSLLAFAGLQIPFMAEMLYVGTTILAAFVVGTYLRRRRQLGRQRLWKRLTFSGGLLAISGIPLDATLCRRFGPHINHVTLLFMGCHLSMLGLLLYVREELILRYGDANATVAKAAAGGSDSGDAGLGAQEPDGAELQHLLGSEAVAAAGSSSGVLAAAGGISGAAGAGASAGNGSSGKRKNE</sequence>
<proteinExistence type="predicted"/>
<dbReference type="EMBL" id="GL378349">
    <property type="protein sequence ID" value="EFJ46748.1"/>
    <property type="molecule type" value="Genomic_DNA"/>
</dbReference>